<accession>A0A326RWZ6</accession>
<gene>
    <name evidence="1" type="ORF">CLV31_11582</name>
</gene>
<dbReference type="SUPFAM" id="SSF53335">
    <property type="entry name" value="S-adenosyl-L-methionine-dependent methyltransferases"/>
    <property type="match status" value="1"/>
</dbReference>
<dbReference type="Proteomes" id="UP000248917">
    <property type="component" value="Unassembled WGS sequence"/>
</dbReference>
<dbReference type="Gene3D" id="3.40.50.150">
    <property type="entry name" value="Vaccinia Virus protein VP39"/>
    <property type="match status" value="1"/>
</dbReference>
<protein>
    <submittedName>
        <fullName evidence="1">Cephalosporin hydroxylase</fullName>
    </submittedName>
</protein>
<name>A0A326RWZ6_9BACT</name>
<dbReference type="AlphaFoldDB" id="A0A326RWZ6"/>
<keyword evidence="2" id="KW-1185">Reference proteome</keyword>
<dbReference type="Pfam" id="PF04989">
    <property type="entry name" value="RMNT_CmcI"/>
    <property type="match status" value="1"/>
</dbReference>
<dbReference type="InterPro" id="IPR029063">
    <property type="entry name" value="SAM-dependent_MTases_sf"/>
</dbReference>
<dbReference type="InterPro" id="IPR007072">
    <property type="entry name" value="RNMT_CmcI"/>
</dbReference>
<proteinExistence type="predicted"/>
<reference evidence="1 2" key="1">
    <citation type="submission" date="2018-06" db="EMBL/GenBank/DDBJ databases">
        <title>Genomic Encyclopedia of Archaeal and Bacterial Type Strains, Phase II (KMG-II): from individual species to whole genera.</title>
        <authorList>
            <person name="Goeker M."/>
        </authorList>
    </citation>
    <scope>NUCLEOTIDE SEQUENCE [LARGE SCALE GENOMIC DNA]</scope>
    <source>
        <strain evidence="1 2">T4</strain>
    </source>
</reference>
<dbReference type="OrthoDB" id="9816564at2"/>
<sequence length="249" mass="29233">MEKYFENFSFQNRRKLIRLFNRFRTISKAQDLNFLATIYKTDKWGKHFYTPHYKFHFSSFRKKKLNILEIGIGGYESPTQGGGSLRMWERFFPNAMIYGLDIYDKSKLEEGRIKIIQGSQIDRELLTNLSNRVGGFEIIIDDGSHQNEHIIESFKILFPLLKNGGIYVVEDTQTSYWKEYGGDELNIDNPKNAVSYFKSLIHGLNHSEMRNSNREISPYEEIISSVHFYHNLIFIYKGVNPFNPSIDLS</sequence>
<comment type="caution">
    <text evidence="1">The sequence shown here is derived from an EMBL/GenBank/DDBJ whole genome shotgun (WGS) entry which is preliminary data.</text>
</comment>
<dbReference type="EMBL" id="QKTX01000015">
    <property type="protein sequence ID" value="PZV79122.1"/>
    <property type="molecule type" value="Genomic_DNA"/>
</dbReference>
<dbReference type="GO" id="GO:0008610">
    <property type="term" value="P:lipid biosynthetic process"/>
    <property type="evidence" value="ECO:0007669"/>
    <property type="project" value="InterPro"/>
</dbReference>
<organism evidence="1 2">
    <name type="scientific">Algoriphagus aquaeductus</name>
    <dbReference type="NCBI Taxonomy" id="475299"/>
    <lineage>
        <taxon>Bacteria</taxon>
        <taxon>Pseudomonadati</taxon>
        <taxon>Bacteroidota</taxon>
        <taxon>Cytophagia</taxon>
        <taxon>Cytophagales</taxon>
        <taxon>Cyclobacteriaceae</taxon>
        <taxon>Algoriphagus</taxon>
    </lineage>
</organism>
<evidence type="ECO:0000313" key="2">
    <source>
        <dbReference type="Proteomes" id="UP000248917"/>
    </source>
</evidence>
<dbReference type="RefSeq" id="WP_111394385.1">
    <property type="nucleotide sequence ID" value="NZ_QKTX01000015.1"/>
</dbReference>
<dbReference type="GO" id="GO:0008168">
    <property type="term" value="F:methyltransferase activity"/>
    <property type="evidence" value="ECO:0007669"/>
    <property type="project" value="InterPro"/>
</dbReference>
<evidence type="ECO:0000313" key="1">
    <source>
        <dbReference type="EMBL" id="PZV79122.1"/>
    </source>
</evidence>